<reference evidence="1 2" key="1">
    <citation type="submission" date="2024-10" db="EMBL/GenBank/DDBJ databases">
        <title>The Natural Products Discovery Center: Release of the First 8490 Sequenced Strains for Exploring Actinobacteria Biosynthetic Diversity.</title>
        <authorList>
            <person name="Kalkreuter E."/>
            <person name="Kautsar S.A."/>
            <person name="Yang D."/>
            <person name="Bader C.D."/>
            <person name="Teijaro C.N."/>
            <person name="Fluegel L."/>
            <person name="Davis C.M."/>
            <person name="Simpson J.R."/>
            <person name="Lauterbach L."/>
            <person name="Steele A.D."/>
            <person name="Gui C."/>
            <person name="Meng S."/>
            <person name="Li G."/>
            <person name="Viehrig K."/>
            <person name="Ye F."/>
            <person name="Su P."/>
            <person name="Kiefer A.F."/>
            <person name="Nichols A."/>
            <person name="Cepeda A.J."/>
            <person name="Yan W."/>
            <person name="Fan B."/>
            <person name="Jiang Y."/>
            <person name="Adhikari A."/>
            <person name="Zheng C.-J."/>
            <person name="Schuster L."/>
            <person name="Cowan T.M."/>
            <person name="Smanski M.J."/>
            <person name="Chevrette M.G."/>
            <person name="De Carvalho L.P.S."/>
            <person name="Shen B."/>
        </authorList>
    </citation>
    <scope>NUCLEOTIDE SEQUENCE [LARGE SCALE GENOMIC DNA]</scope>
    <source>
        <strain evidence="1 2">NPDC050545</strain>
    </source>
</reference>
<keyword evidence="2" id="KW-1185">Reference proteome</keyword>
<dbReference type="Proteomes" id="UP001612741">
    <property type="component" value="Unassembled WGS sequence"/>
</dbReference>
<dbReference type="RefSeq" id="WP_397086381.1">
    <property type="nucleotide sequence ID" value="NZ_JBITGY010000008.1"/>
</dbReference>
<evidence type="ECO:0008006" key="3">
    <source>
        <dbReference type="Google" id="ProtNLM"/>
    </source>
</evidence>
<comment type="caution">
    <text evidence="1">The sequence shown here is derived from an EMBL/GenBank/DDBJ whole genome shotgun (WGS) entry which is preliminary data.</text>
</comment>
<name>A0ABW7Z0G8_9ACTN</name>
<accession>A0ABW7Z0G8</accession>
<organism evidence="1 2">
    <name type="scientific">Nonomuraea typhae</name>
    <dbReference type="NCBI Taxonomy" id="2603600"/>
    <lineage>
        <taxon>Bacteria</taxon>
        <taxon>Bacillati</taxon>
        <taxon>Actinomycetota</taxon>
        <taxon>Actinomycetes</taxon>
        <taxon>Streptosporangiales</taxon>
        <taxon>Streptosporangiaceae</taxon>
        <taxon>Nonomuraea</taxon>
    </lineage>
</organism>
<dbReference type="EMBL" id="JBITGY010000008">
    <property type="protein sequence ID" value="MFI6501661.1"/>
    <property type="molecule type" value="Genomic_DNA"/>
</dbReference>
<protein>
    <recommendedName>
        <fullName evidence="3">Nuclear transport factor 2 family protein</fullName>
    </recommendedName>
</protein>
<proteinExistence type="predicted"/>
<gene>
    <name evidence="1" type="ORF">ACIBG2_30075</name>
</gene>
<evidence type="ECO:0000313" key="1">
    <source>
        <dbReference type="EMBL" id="MFI6501661.1"/>
    </source>
</evidence>
<sequence length="150" mass="17199">MAHIITELLDDTEISHYLDGVVDSAAIRTVHELLPDAGGWIGTKDNAIAIEEGMSERCLLKYELWDAHPPLLRSWDRTWDGSLRLTSGKVFAVSGYSGEEFYGQEFNLGRRDGIWNLRVYRKALGHEEFTPQLVSFTLLKLQFWPGWRMT</sequence>
<evidence type="ECO:0000313" key="2">
    <source>
        <dbReference type="Proteomes" id="UP001612741"/>
    </source>
</evidence>